<dbReference type="InterPro" id="IPR028098">
    <property type="entry name" value="Glyco_trans_4-like_N"/>
</dbReference>
<evidence type="ECO:0000259" key="3">
    <source>
        <dbReference type="Pfam" id="PF00534"/>
    </source>
</evidence>
<dbReference type="PANTHER" id="PTHR12526:SF510">
    <property type="entry name" value="D-INOSITOL 3-PHOSPHATE GLYCOSYLTRANSFERASE"/>
    <property type="match status" value="1"/>
</dbReference>
<sequence length="352" mass="38522">MDRLLVMTPTISPDTGWGRYSKAVVAGLRDHYEVDVRTDLPDPLPLRSSPVSVLRAARRIRRAIDDVDAVFSLVAYPYSLIAYLATRCSDVPYFVSCHGTYAVEPLHSKHRLPARLALSQAAAAFCVSTFTADCIRSATALQNLVTVPNGVTPVDDPPTPFSIDHRVLLTVGAFKPRKGQHLSAEAFVRIADEEPDVDYHLVGSGSDTEYADGVRNIVRENGLSDRVHFEGKVSDDVLERWYATAEAFVLTPQYINHHFEGFGLVYLEANRHGVPVVGTFGTGAEDAIADGVSGKCTRPNPDAVASGLREVLQSSQQFSEGAQRWAGSHTWTRTVETMVSVIDRHLADGFTQ</sequence>
<dbReference type="RefSeq" id="WP_080505492.1">
    <property type="nucleotide sequence ID" value="NZ_BAABDY010000004.1"/>
</dbReference>
<keyword evidence="6" id="KW-1185">Reference proteome</keyword>
<keyword evidence="1" id="KW-0328">Glycosyltransferase</keyword>
<evidence type="ECO:0000313" key="5">
    <source>
        <dbReference type="EMBL" id="MDS0253979.1"/>
    </source>
</evidence>
<reference evidence="5 6" key="1">
    <citation type="submission" date="2022-06" db="EMBL/GenBank/DDBJ databases">
        <title>Haloarcula sp. a new haloarchaeum isolate from saline soil.</title>
        <authorList>
            <person name="Strakova D."/>
            <person name="Galisteo C."/>
            <person name="Sanchez-Porro C."/>
            <person name="Ventosa A."/>
        </authorList>
    </citation>
    <scope>NUCLEOTIDE SEQUENCE [LARGE SCALE GENOMIC DNA]</scope>
    <source>
        <strain evidence="5 6">JCM 15760</strain>
    </source>
</reference>
<organism evidence="5 6">
    <name type="scientific">Haloarcula argentinensis</name>
    <dbReference type="NCBI Taxonomy" id="43776"/>
    <lineage>
        <taxon>Archaea</taxon>
        <taxon>Methanobacteriati</taxon>
        <taxon>Methanobacteriota</taxon>
        <taxon>Stenosarchaea group</taxon>
        <taxon>Halobacteria</taxon>
        <taxon>Halobacteriales</taxon>
        <taxon>Haloarculaceae</taxon>
        <taxon>Haloarcula</taxon>
    </lineage>
</organism>
<proteinExistence type="predicted"/>
<accession>A0ABU2F097</accession>
<feature type="domain" description="Glycosyltransferase subfamily 4-like N-terminal" evidence="4">
    <location>
        <begin position="34"/>
        <end position="152"/>
    </location>
</feature>
<evidence type="ECO:0000313" key="6">
    <source>
        <dbReference type="Proteomes" id="UP001248536"/>
    </source>
</evidence>
<dbReference type="Gene3D" id="3.40.50.2000">
    <property type="entry name" value="Glycogen Phosphorylase B"/>
    <property type="match status" value="2"/>
</dbReference>
<dbReference type="Pfam" id="PF00534">
    <property type="entry name" value="Glycos_transf_1"/>
    <property type="match status" value="1"/>
</dbReference>
<dbReference type="EMBL" id="JAMQCP010000002">
    <property type="protein sequence ID" value="MDS0253979.1"/>
    <property type="molecule type" value="Genomic_DNA"/>
</dbReference>
<comment type="caution">
    <text evidence="5">The sequence shown here is derived from an EMBL/GenBank/DDBJ whole genome shotgun (WGS) entry which is preliminary data.</text>
</comment>
<dbReference type="PANTHER" id="PTHR12526">
    <property type="entry name" value="GLYCOSYLTRANSFERASE"/>
    <property type="match status" value="1"/>
</dbReference>
<dbReference type="SUPFAM" id="SSF53756">
    <property type="entry name" value="UDP-Glycosyltransferase/glycogen phosphorylase"/>
    <property type="match status" value="1"/>
</dbReference>
<feature type="domain" description="Glycosyl transferase family 1" evidence="3">
    <location>
        <begin position="164"/>
        <end position="319"/>
    </location>
</feature>
<name>A0ABU2F097_HALAR</name>
<evidence type="ECO:0000259" key="4">
    <source>
        <dbReference type="Pfam" id="PF13439"/>
    </source>
</evidence>
<evidence type="ECO:0000256" key="1">
    <source>
        <dbReference type="ARBA" id="ARBA00022676"/>
    </source>
</evidence>
<dbReference type="CDD" id="cd03801">
    <property type="entry name" value="GT4_PimA-like"/>
    <property type="match status" value="1"/>
</dbReference>
<keyword evidence="2" id="KW-0808">Transferase</keyword>
<protein>
    <submittedName>
        <fullName evidence="5">Glycosyltransferase family 4 protein</fullName>
    </submittedName>
</protein>
<dbReference type="Pfam" id="PF13439">
    <property type="entry name" value="Glyco_transf_4"/>
    <property type="match status" value="1"/>
</dbReference>
<dbReference type="InterPro" id="IPR001296">
    <property type="entry name" value="Glyco_trans_1"/>
</dbReference>
<gene>
    <name evidence="5" type="ORF">NC662_09695</name>
</gene>
<evidence type="ECO:0000256" key="2">
    <source>
        <dbReference type="ARBA" id="ARBA00022679"/>
    </source>
</evidence>
<dbReference type="Proteomes" id="UP001248536">
    <property type="component" value="Unassembled WGS sequence"/>
</dbReference>